<dbReference type="EMBL" id="VFJC01000007">
    <property type="protein sequence ID" value="KAB5574843.1"/>
    <property type="molecule type" value="Genomic_DNA"/>
</dbReference>
<dbReference type="PANTHER" id="PTHR12917:SF16">
    <property type="entry name" value="NUCLEAR RECEPTOR-INTERACTING PROTEIN 3"/>
    <property type="match status" value="1"/>
</dbReference>
<gene>
    <name evidence="1" type="ORF">PHYPO_G00213810</name>
</gene>
<dbReference type="AlphaFoldDB" id="A0A5N5P766"/>
<comment type="caution">
    <text evidence="1">The sequence shown here is derived from an EMBL/GenBank/DDBJ whole genome shotgun (WGS) entry which is preliminary data.</text>
</comment>
<keyword evidence="2" id="KW-1185">Reference proteome</keyword>
<organism evidence="1 2">
    <name type="scientific">Pangasianodon hypophthalmus</name>
    <name type="common">Striped catfish</name>
    <name type="synonym">Helicophagus hypophthalmus</name>
    <dbReference type="NCBI Taxonomy" id="310915"/>
    <lineage>
        <taxon>Eukaryota</taxon>
        <taxon>Metazoa</taxon>
        <taxon>Chordata</taxon>
        <taxon>Craniata</taxon>
        <taxon>Vertebrata</taxon>
        <taxon>Euteleostomi</taxon>
        <taxon>Actinopterygii</taxon>
        <taxon>Neopterygii</taxon>
        <taxon>Teleostei</taxon>
        <taxon>Ostariophysi</taxon>
        <taxon>Siluriformes</taxon>
        <taxon>Pangasiidae</taxon>
        <taxon>Pangasianodon</taxon>
    </lineage>
</organism>
<dbReference type="PANTHER" id="PTHR12917">
    <property type="entry name" value="ASPARTYL PROTEASE DDI-RELATED"/>
    <property type="match status" value="1"/>
</dbReference>
<evidence type="ECO:0008006" key="3">
    <source>
        <dbReference type="Google" id="ProtNLM"/>
    </source>
</evidence>
<sequence length="223" mass="25144">MDLSEAAALRQQRSIKQTNRFLRKDSADLLPLDGLKKLGTSKEGQPHNILQRRLLEATLSRNRLNNRNVKPSRSHMVQSHSVHSDTQADETDLIQVMCQCFGMDMMVTIDTGCTLNLISSVSVEKLGFKAQIISNKNEDHLGPLQHNLQTVGHLKLSLVIGQTEIDLLFTVVENNRMFISLGTKTLKFLKCVIDTEKQMLVLGNSIREQVHFVGKHENEVSME</sequence>
<evidence type="ECO:0000313" key="1">
    <source>
        <dbReference type="EMBL" id="KAB5574843.1"/>
    </source>
</evidence>
<proteinExistence type="predicted"/>
<dbReference type="Gene3D" id="2.40.70.10">
    <property type="entry name" value="Acid Proteases"/>
    <property type="match status" value="1"/>
</dbReference>
<reference evidence="1 2" key="1">
    <citation type="submission" date="2019-06" db="EMBL/GenBank/DDBJ databases">
        <title>A chromosome-scale genome assembly of the striped catfish, Pangasianodon hypophthalmus.</title>
        <authorList>
            <person name="Wen M."/>
            <person name="Zahm M."/>
            <person name="Roques C."/>
            <person name="Cabau C."/>
            <person name="Klopp C."/>
            <person name="Donnadieu C."/>
            <person name="Jouanno E."/>
            <person name="Avarre J.-C."/>
            <person name="Campet M."/>
            <person name="Ha T.T.T."/>
            <person name="Dugue R."/>
            <person name="Lampietro C."/>
            <person name="Louis A."/>
            <person name="Herpin A."/>
            <person name="Echchiki A."/>
            <person name="Berthelot C."/>
            <person name="Parey E."/>
            <person name="Roest-Crollius H."/>
            <person name="Braasch I."/>
            <person name="Postlethwait J."/>
            <person name="Bobe J."/>
            <person name="Montfort J."/>
            <person name="Bouchez O."/>
            <person name="Begum T."/>
            <person name="Schartl M."/>
            <person name="Guiguen Y."/>
        </authorList>
    </citation>
    <scope>NUCLEOTIDE SEQUENCE [LARGE SCALE GENOMIC DNA]</scope>
    <source>
        <strain evidence="1 2">Indonesia</strain>
        <tissue evidence="1">Blood</tissue>
    </source>
</reference>
<name>A0A5N5P766_PANHP</name>
<dbReference type="Proteomes" id="UP000327468">
    <property type="component" value="Chromosome 6"/>
</dbReference>
<accession>A0A5N5P766</accession>
<protein>
    <recommendedName>
        <fullName evidence="3">Aspartic peptidase DDI1-type domain-containing protein</fullName>
    </recommendedName>
</protein>
<evidence type="ECO:0000313" key="2">
    <source>
        <dbReference type="Proteomes" id="UP000327468"/>
    </source>
</evidence>
<dbReference type="InterPro" id="IPR021109">
    <property type="entry name" value="Peptidase_aspartic_dom_sf"/>
</dbReference>